<accession>A0A917F715</accession>
<feature type="region of interest" description="Disordered" evidence="13">
    <location>
        <begin position="87"/>
        <end position="116"/>
    </location>
</feature>
<evidence type="ECO:0000256" key="3">
    <source>
        <dbReference type="ARBA" id="ARBA00017876"/>
    </source>
</evidence>
<keyword evidence="6 12" id="KW-0812">Transmembrane</keyword>
<dbReference type="Pfam" id="PF03840">
    <property type="entry name" value="SecG"/>
    <property type="match status" value="1"/>
</dbReference>
<proteinExistence type="inferred from homology"/>
<evidence type="ECO:0000256" key="9">
    <source>
        <dbReference type="ARBA" id="ARBA00023010"/>
    </source>
</evidence>
<dbReference type="RefSeq" id="WP_188660222.1">
    <property type="nucleotide sequence ID" value="NZ_BMHV01000001.1"/>
</dbReference>
<protein>
    <recommendedName>
        <fullName evidence="3 12">Protein-export membrane protein SecG</fullName>
    </recommendedName>
</protein>
<evidence type="ECO:0000256" key="11">
    <source>
        <dbReference type="ARBA" id="ARBA00025182"/>
    </source>
</evidence>
<gene>
    <name evidence="14" type="ORF">GCM10011332_02190</name>
</gene>
<comment type="caution">
    <text evidence="14">The sequence shown here is derived from an EMBL/GenBank/DDBJ whole genome shotgun (WGS) entry which is preliminary data.</text>
</comment>
<evidence type="ECO:0000256" key="7">
    <source>
        <dbReference type="ARBA" id="ARBA00022927"/>
    </source>
</evidence>
<dbReference type="GO" id="GO:0065002">
    <property type="term" value="P:intracellular protein transmembrane transport"/>
    <property type="evidence" value="ECO:0007669"/>
    <property type="project" value="TreeGrafter"/>
</dbReference>
<evidence type="ECO:0000256" key="13">
    <source>
        <dbReference type="SAM" id="MobiDB-lite"/>
    </source>
</evidence>
<evidence type="ECO:0000313" key="14">
    <source>
        <dbReference type="EMBL" id="GGF52472.1"/>
    </source>
</evidence>
<dbReference type="GO" id="GO:0043952">
    <property type="term" value="P:protein transport by the Sec complex"/>
    <property type="evidence" value="ECO:0007669"/>
    <property type="project" value="TreeGrafter"/>
</dbReference>
<dbReference type="PANTHER" id="PTHR34182">
    <property type="entry name" value="PROTEIN-EXPORT MEMBRANE PROTEIN SECG"/>
    <property type="match status" value="1"/>
</dbReference>
<evidence type="ECO:0000256" key="5">
    <source>
        <dbReference type="ARBA" id="ARBA00022475"/>
    </source>
</evidence>
<evidence type="ECO:0000313" key="15">
    <source>
        <dbReference type="Proteomes" id="UP000632498"/>
    </source>
</evidence>
<dbReference type="NCBIfam" id="TIGR00810">
    <property type="entry name" value="secG"/>
    <property type="match status" value="1"/>
</dbReference>
<comment type="subcellular location">
    <subcellularLocation>
        <location evidence="1 12">Cell membrane</location>
        <topology evidence="1 12">Multi-pass membrane protein</topology>
    </subcellularLocation>
</comment>
<dbReference type="GO" id="GO:0015450">
    <property type="term" value="F:protein-transporting ATPase activity"/>
    <property type="evidence" value="ECO:0007669"/>
    <property type="project" value="UniProtKB-UniRule"/>
</dbReference>
<dbReference type="PRINTS" id="PR01651">
    <property type="entry name" value="SECGEXPORT"/>
</dbReference>
<evidence type="ECO:0000256" key="10">
    <source>
        <dbReference type="ARBA" id="ARBA00023136"/>
    </source>
</evidence>
<evidence type="ECO:0000256" key="4">
    <source>
        <dbReference type="ARBA" id="ARBA00022448"/>
    </source>
</evidence>
<keyword evidence="7 12" id="KW-0653">Protein transport</keyword>
<reference evidence="14" key="1">
    <citation type="journal article" date="2014" name="Int. J. Syst. Evol. Microbiol.">
        <title>Complete genome sequence of Corynebacterium casei LMG S-19264T (=DSM 44701T), isolated from a smear-ripened cheese.</title>
        <authorList>
            <consortium name="US DOE Joint Genome Institute (JGI-PGF)"/>
            <person name="Walter F."/>
            <person name="Albersmeier A."/>
            <person name="Kalinowski J."/>
            <person name="Ruckert C."/>
        </authorList>
    </citation>
    <scope>NUCLEOTIDE SEQUENCE</scope>
    <source>
        <strain evidence="14">CGMCC 1.15254</strain>
    </source>
</reference>
<dbReference type="GO" id="GO:0009306">
    <property type="term" value="P:protein secretion"/>
    <property type="evidence" value="ECO:0007669"/>
    <property type="project" value="UniProtKB-UniRule"/>
</dbReference>
<reference evidence="14" key="2">
    <citation type="submission" date="2020-09" db="EMBL/GenBank/DDBJ databases">
        <authorList>
            <person name="Sun Q."/>
            <person name="Zhou Y."/>
        </authorList>
    </citation>
    <scope>NUCLEOTIDE SEQUENCE</scope>
    <source>
        <strain evidence="14">CGMCC 1.15254</strain>
    </source>
</reference>
<dbReference type="InterPro" id="IPR004692">
    <property type="entry name" value="SecG"/>
</dbReference>
<keyword evidence="15" id="KW-1185">Reference proteome</keyword>
<keyword evidence="4 12" id="KW-0813">Transport</keyword>
<dbReference type="AlphaFoldDB" id="A0A917F715"/>
<dbReference type="GO" id="GO:0005886">
    <property type="term" value="C:plasma membrane"/>
    <property type="evidence" value="ECO:0007669"/>
    <property type="project" value="UniProtKB-SubCell"/>
</dbReference>
<comment type="function">
    <text evidence="11 12">Involved in protein export. Participates in an early event of protein translocation.</text>
</comment>
<evidence type="ECO:0000256" key="6">
    <source>
        <dbReference type="ARBA" id="ARBA00022692"/>
    </source>
</evidence>
<evidence type="ECO:0000256" key="1">
    <source>
        <dbReference type="ARBA" id="ARBA00004651"/>
    </source>
</evidence>
<evidence type="ECO:0000256" key="12">
    <source>
        <dbReference type="RuleBase" id="RU365087"/>
    </source>
</evidence>
<comment type="caution">
    <text evidence="12">Lacks conserved residue(s) required for the propagation of feature annotation.</text>
</comment>
<dbReference type="Proteomes" id="UP000632498">
    <property type="component" value="Unassembled WGS sequence"/>
</dbReference>
<dbReference type="PANTHER" id="PTHR34182:SF1">
    <property type="entry name" value="PROTEIN-EXPORT MEMBRANE PROTEIN SECG"/>
    <property type="match status" value="1"/>
</dbReference>
<keyword evidence="10 12" id="KW-0472">Membrane</keyword>
<sequence length="116" mass="11422">MTNVLLVIHLILCLGLIILVLIQRSEGGALSGLGGGGGGGGMSGLMTGRSTANLLTRATGLIAGGFMLTSLILSLLANAERNTTSILDTGTGAPAAVEQSAPAPEKSNEPGAPLAK</sequence>
<keyword evidence="8 12" id="KW-1133">Transmembrane helix</keyword>
<keyword evidence="9 12" id="KW-0811">Translocation</keyword>
<dbReference type="EMBL" id="BMHV01000001">
    <property type="protein sequence ID" value="GGF52472.1"/>
    <property type="molecule type" value="Genomic_DNA"/>
</dbReference>
<comment type="similarity">
    <text evidence="2 12">Belongs to the SecG family.</text>
</comment>
<keyword evidence="5 12" id="KW-1003">Cell membrane</keyword>
<evidence type="ECO:0000256" key="8">
    <source>
        <dbReference type="ARBA" id="ARBA00022989"/>
    </source>
</evidence>
<name>A0A917F715_9PROT</name>
<evidence type="ECO:0000256" key="2">
    <source>
        <dbReference type="ARBA" id="ARBA00008445"/>
    </source>
</evidence>
<organism evidence="14 15">
    <name type="scientific">Terasakiella brassicae</name>
    <dbReference type="NCBI Taxonomy" id="1634917"/>
    <lineage>
        <taxon>Bacteria</taxon>
        <taxon>Pseudomonadati</taxon>
        <taxon>Pseudomonadota</taxon>
        <taxon>Alphaproteobacteria</taxon>
        <taxon>Rhodospirillales</taxon>
        <taxon>Terasakiellaceae</taxon>
        <taxon>Terasakiella</taxon>
    </lineage>
</organism>
<feature type="transmembrane region" description="Helical" evidence="12">
    <location>
        <begin position="55"/>
        <end position="77"/>
    </location>
</feature>